<dbReference type="EMBL" id="EU826466">
    <property type="protein sequence ID" value="ACH62076.1"/>
    <property type="molecule type" value="Genomic_DNA"/>
</dbReference>
<keyword evidence="2" id="KW-1185">Reference proteome</keyword>
<gene>
    <name evidence="1" type="primary">68</name>
    <name evidence="1" type="ORF">MYRNA_68</name>
</gene>
<evidence type="ECO:0000313" key="2">
    <source>
        <dbReference type="Proteomes" id="UP000001849"/>
    </source>
</evidence>
<reference evidence="1 2" key="1">
    <citation type="submission" date="2008-06" db="EMBL/GenBank/DDBJ databases">
        <authorList>
            <person name="Smith A.L."/>
            <person name="Paladin E.C."/>
            <person name="Jacobs-Sera D."/>
            <person name="Hendirx R.W."/>
            <person name="Hatfull G.F."/>
        </authorList>
    </citation>
    <scope>NUCLEOTIDE SEQUENCE [LARGE SCALE GENOMIC DNA]</scope>
</reference>
<dbReference type="RefSeq" id="YP_002224986.1">
    <property type="nucleotide sequence ID" value="NC_011273.1"/>
</dbReference>
<accession>B5LJ79</accession>
<dbReference type="GeneID" id="6920772"/>
<evidence type="ECO:0000313" key="1">
    <source>
        <dbReference type="EMBL" id="ACH62076.1"/>
    </source>
</evidence>
<proteinExistence type="predicted"/>
<organism evidence="1 2">
    <name type="scientific">Mycobacterium phage Myrna</name>
    <dbReference type="NCBI Taxonomy" id="546805"/>
    <lineage>
        <taxon>Viruses</taxon>
        <taxon>Duplodnaviria</taxon>
        <taxon>Heunggongvirae</taxon>
        <taxon>Uroviricota</taxon>
        <taxon>Caudoviricetes</taxon>
        <taxon>Ceeclamvirinae</taxon>
        <taxon>Myrnavirus</taxon>
        <taxon>Myrnavirus myrna</taxon>
    </lineage>
</organism>
<sequence length="78" mass="8913">MQETTQDRLEMRARAKGWTVVESTATKTVLRKYWGTLTVTYALRRQAGRVVTVTTDVIFESFDVFRNDVAEGIISIEV</sequence>
<protein>
    <submittedName>
        <fullName evidence="1">Uncharacterized protein</fullName>
    </submittedName>
</protein>
<dbReference type="Proteomes" id="UP000001849">
    <property type="component" value="Segment"/>
</dbReference>
<name>B5LJ79_9CAUD</name>
<dbReference type="KEGG" id="vg:6920772"/>